<accession>A0AAE0DG94</accession>
<gene>
    <name evidence="2" type="ORF">OEA41_004561</name>
</gene>
<name>A0AAE0DG94_9LECA</name>
<dbReference type="SUPFAM" id="SSF51735">
    <property type="entry name" value="NAD(P)-binding Rossmann-fold domains"/>
    <property type="match status" value="1"/>
</dbReference>
<dbReference type="Gene3D" id="3.40.50.720">
    <property type="entry name" value="NAD(P)-binding Rossmann-like Domain"/>
    <property type="match status" value="1"/>
</dbReference>
<evidence type="ECO:0000313" key="2">
    <source>
        <dbReference type="EMBL" id="KAK3168115.1"/>
    </source>
</evidence>
<dbReference type="GO" id="GO:0005737">
    <property type="term" value="C:cytoplasm"/>
    <property type="evidence" value="ECO:0007669"/>
    <property type="project" value="TreeGrafter"/>
</dbReference>
<keyword evidence="3" id="KW-1185">Reference proteome</keyword>
<dbReference type="PANTHER" id="PTHR48079">
    <property type="entry name" value="PROTEIN YEEZ"/>
    <property type="match status" value="1"/>
</dbReference>
<dbReference type="InterPro" id="IPR036291">
    <property type="entry name" value="NAD(P)-bd_dom_sf"/>
</dbReference>
<proteinExistence type="predicted"/>
<dbReference type="Proteomes" id="UP001276659">
    <property type="component" value="Unassembled WGS sequence"/>
</dbReference>
<dbReference type="EMBL" id="JASNWA010000010">
    <property type="protein sequence ID" value="KAK3168115.1"/>
    <property type="molecule type" value="Genomic_DNA"/>
</dbReference>
<sequence>MSNFKAKTVLVTGANGYIGNAVARSFVRAGWTTYGLVRNAETRISLKTEEIISVLGSVGDKEFVSKLAKQDRTFDVIVSTTEQIMDYVPHYNDTIDLLRAVATASNRNGVRPLVMFTSGCKDYGMTGLHGSEGLEPHTEESPLNPPPFAVDRAFNAIKIHDHTDLFDGVLLRPTTLYGLSSSFYGPIFDTAARAAEKGVLELTADPKSIMHGTHVDDCAEAYVAIAEADRDVVKGQCYNISGHQYETLEKVANALVGGYKIAGGVKFLPAPEKKGVDIVQMLYGFSQWVGSEKLRKDVGWKDKRQLFSEGLHIYRMAYEAAVAQKHGNVERIQGRIRGFESMAQEDKEKLST</sequence>
<dbReference type="GO" id="GO:0004029">
    <property type="term" value="F:aldehyde dehydrogenase (NAD+) activity"/>
    <property type="evidence" value="ECO:0007669"/>
    <property type="project" value="TreeGrafter"/>
</dbReference>
<dbReference type="InterPro" id="IPR001509">
    <property type="entry name" value="Epimerase_deHydtase"/>
</dbReference>
<organism evidence="2 3">
    <name type="scientific">Lepraria neglecta</name>
    <dbReference type="NCBI Taxonomy" id="209136"/>
    <lineage>
        <taxon>Eukaryota</taxon>
        <taxon>Fungi</taxon>
        <taxon>Dikarya</taxon>
        <taxon>Ascomycota</taxon>
        <taxon>Pezizomycotina</taxon>
        <taxon>Lecanoromycetes</taxon>
        <taxon>OSLEUM clade</taxon>
        <taxon>Lecanoromycetidae</taxon>
        <taxon>Lecanorales</taxon>
        <taxon>Lecanorineae</taxon>
        <taxon>Stereocaulaceae</taxon>
        <taxon>Lepraria</taxon>
    </lineage>
</organism>
<evidence type="ECO:0000259" key="1">
    <source>
        <dbReference type="Pfam" id="PF01370"/>
    </source>
</evidence>
<reference evidence="2" key="1">
    <citation type="submission" date="2022-11" db="EMBL/GenBank/DDBJ databases">
        <title>Chromosomal genome sequence assembly and mating type (MAT) locus characterization of the leprose asexual lichenized fungus Lepraria neglecta (Nyl.) Erichsen.</title>
        <authorList>
            <person name="Allen J.L."/>
            <person name="Pfeffer B."/>
        </authorList>
    </citation>
    <scope>NUCLEOTIDE SEQUENCE</scope>
    <source>
        <strain evidence="2">Allen 5258</strain>
    </source>
</reference>
<evidence type="ECO:0000313" key="3">
    <source>
        <dbReference type="Proteomes" id="UP001276659"/>
    </source>
</evidence>
<protein>
    <recommendedName>
        <fullName evidence="1">NAD-dependent epimerase/dehydratase domain-containing protein</fullName>
    </recommendedName>
</protein>
<dbReference type="AlphaFoldDB" id="A0AAE0DG94"/>
<dbReference type="Pfam" id="PF01370">
    <property type="entry name" value="Epimerase"/>
    <property type="match status" value="1"/>
</dbReference>
<comment type="caution">
    <text evidence="2">The sequence shown here is derived from an EMBL/GenBank/DDBJ whole genome shotgun (WGS) entry which is preliminary data.</text>
</comment>
<dbReference type="PANTHER" id="PTHR48079:SF6">
    <property type="entry name" value="NAD(P)-BINDING DOMAIN-CONTAINING PROTEIN-RELATED"/>
    <property type="match status" value="1"/>
</dbReference>
<dbReference type="InterPro" id="IPR051783">
    <property type="entry name" value="NAD(P)-dependent_oxidoreduct"/>
</dbReference>
<feature type="domain" description="NAD-dependent epimerase/dehydratase" evidence="1">
    <location>
        <begin position="9"/>
        <end position="240"/>
    </location>
</feature>